<proteinExistence type="predicted"/>
<dbReference type="PANTHER" id="PTHR42100">
    <property type="entry name" value="OXIDOREDUCTASE 178 KDA SUBUNIT, PUTATIVE (AFU_ORTHOLOGUE AFUA_8G04320)-RELATED"/>
    <property type="match status" value="1"/>
</dbReference>
<reference evidence="1 2" key="1">
    <citation type="submission" date="2023-08" db="EMBL/GenBank/DDBJ databases">
        <title>Black Yeasts Isolated from many extreme environments.</title>
        <authorList>
            <person name="Coleine C."/>
            <person name="Stajich J.E."/>
            <person name="Selbmann L."/>
        </authorList>
    </citation>
    <scope>NUCLEOTIDE SEQUENCE [LARGE SCALE GENOMIC DNA]</scope>
    <source>
        <strain evidence="1 2">CCFEE 536</strain>
    </source>
</reference>
<sequence>PSEEVQRQLRAHSEHHCAKHRAAGPMMPTTVPIKHHRSQQTNPSAYACPYVPPTHRFHISNTLKQKGFYIAVGLLPLSFALYRFSRMNTDEQPAFTRWINSYSNWKEKWTDRNDLHTRMIEQAGADRNLFLNTMGSGKVNLKFP</sequence>
<feature type="non-terminal residue" evidence="1">
    <location>
        <position position="1"/>
    </location>
</feature>
<feature type="non-terminal residue" evidence="1">
    <location>
        <position position="144"/>
    </location>
</feature>
<evidence type="ECO:0000313" key="2">
    <source>
        <dbReference type="Proteomes" id="UP001357485"/>
    </source>
</evidence>
<dbReference type="InterPro" id="IPR034444">
    <property type="entry name" value="Nuo17.8"/>
</dbReference>
<protein>
    <submittedName>
        <fullName evidence="1">Uncharacterized protein</fullName>
    </submittedName>
</protein>
<accession>A0ABR0LJ89</accession>
<evidence type="ECO:0000313" key="1">
    <source>
        <dbReference type="EMBL" id="KAK5183889.1"/>
    </source>
</evidence>
<gene>
    <name evidence="1" type="ORF">LTR16_010042</name>
</gene>
<name>A0ABR0LJ89_9PEZI</name>
<keyword evidence="2" id="KW-1185">Reference proteome</keyword>
<dbReference type="PANTHER" id="PTHR42100:SF1">
    <property type="entry name" value="OXIDOREDUCTASE 178 KDA SUBUNIT, PUTATIVE (AFU_ORTHOLOGUE AFUA_8G04320)-RELATED"/>
    <property type="match status" value="1"/>
</dbReference>
<comment type="caution">
    <text evidence="1">The sequence shown here is derived from an EMBL/GenBank/DDBJ whole genome shotgun (WGS) entry which is preliminary data.</text>
</comment>
<dbReference type="EMBL" id="JAVRRA010019170">
    <property type="protein sequence ID" value="KAK5183889.1"/>
    <property type="molecule type" value="Genomic_DNA"/>
</dbReference>
<organism evidence="1 2">
    <name type="scientific">Cryomyces antarcticus</name>
    <dbReference type="NCBI Taxonomy" id="329879"/>
    <lineage>
        <taxon>Eukaryota</taxon>
        <taxon>Fungi</taxon>
        <taxon>Dikarya</taxon>
        <taxon>Ascomycota</taxon>
        <taxon>Pezizomycotina</taxon>
        <taxon>Dothideomycetes</taxon>
        <taxon>Dothideomycetes incertae sedis</taxon>
        <taxon>Cryomyces</taxon>
    </lineage>
</organism>
<dbReference type="Proteomes" id="UP001357485">
    <property type="component" value="Unassembled WGS sequence"/>
</dbReference>